<accession>A0A840S4T4</accession>
<dbReference type="EMBL" id="JACHHO010000004">
    <property type="protein sequence ID" value="MBB5205395.1"/>
    <property type="molecule type" value="Genomic_DNA"/>
</dbReference>
<organism evidence="2 3">
    <name type="scientific">Inhella inkyongensis</name>
    <dbReference type="NCBI Taxonomy" id="392593"/>
    <lineage>
        <taxon>Bacteria</taxon>
        <taxon>Pseudomonadati</taxon>
        <taxon>Pseudomonadota</taxon>
        <taxon>Betaproteobacteria</taxon>
        <taxon>Burkholderiales</taxon>
        <taxon>Sphaerotilaceae</taxon>
        <taxon>Inhella</taxon>
    </lineage>
</organism>
<dbReference type="RefSeq" id="WP_138856668.1">
    <property type="nucleotide sequence ID" value="NZ_CP040709.1"/>
</dbReference>
<keyword evidence="1" id="KW-0732">Signal</keyword>
<reference evidence="2 3" key="1">
    <citation type="submission" date="2020-08" db="EMBL/GenBank/DDBJ databases">
        <title>Genomic Encyclopedia of Type Strains, Phase IV (KMG-IV): sequencing the most valuable type-strain genomes for metagenomic binning, comparative biology and taxonomic classification.</title>
        <authorList>
            <person name="Goeker M."/>
        </authorList>
    </citation>
    <scope>NUCLEOTIDE SEQUENCE [LARGE SCALE GENOMIC DNA]</scope>
    <source>
        <strain evidence="2 3">DSM 23958</strain>
    </source>
</reference>
<comment type="caution">
    <text evidence="2">The sequence shown here is derived from an EMBL/GenBank/DDBJ whole genome shotgun (WGS) entry which is preliminary data.</text>
</comment>
<evidence type="ECO:0008006" key="4">
    <source>
        <dbReference type="Google" id="ProtNLM"/>
    </source>
</evidence>
<sequence length="122" mass="13690">MNRWLLILLIALLPIQFSWAAIGAYCGDEHESFDEHVLHSKTHAQSDVTTADESEPDSRIIFEAGYDADCGNHCHGHLTPIPVATVSLVADGADTRWIDEHVARRLLLIQPRPERPQWQTLA</sequence>
<evidence type="ECO:0000313" key="3">
    <source>
        <dbReference type="Proteomes" id="UP000554837"/>
    </source>
</evidence>
<keyword evidence="3" id="KW-1185">Reference proteome</keyword>
<protein>
    <recommendedName>
        <fullName evidence="4">Cobalt-zinc-cadmium resistance protein</fullName>
    </recommendedName>
</protein>
<dbReference type="AlphaFoldDB" id="A0A840S4T4"/>
<gene>
    <name evidence="2" type="ORF">HNQ51_002714</name>
</gene>
<dbReference type="OrthoDB" id="6717343at2"/>
<dbReference type="Proteomes" id="UP000554837">
    <property type="component" value="Unassembled WGS sequence"/>
</dbReference>
<proteinExistence type="predicted"/>
<name>A0A840S4T4_9BURK</name>
<evidence type="ECO:0000313" key="2">
    <source>
        <dbReference type="EMBL" id="MBB5205395.1"/>
    </source>
</evidence>
<evidence type="ECO:0000256" key="1">
    <source>
        <dbReference type="SAM" id="SignalP"/>
    </source>
</evidence>
<feature type="chain" id="PRO_5032364706" description="Cobalt-zinc-cadmium resistance protein" evidence="1">
    <location>
        <begin position="21"/>
        <end position="122"/>
    </location>
</feature>
<feature type="signal peptide" evidence="1">
    <location>
        <begin position="1"/>
        <end position="20"/>
    </location>
</feature>